<keyword evidence="6" id="KW-0547">Nucleotide-binding</keyword>
<comment type="subcellular location">
    <subcellularLocation>
        <location evidence="1">Membrane</location>
        <topology evidence="1">Single-pass type I membrane protein</topology>
    </subcellularLocation>
</comment>
<dbReference type="PROSITE" id="PS01187">
    <property type="entry name" value="EGF_CA"/>
    <property type="match status" value="1"/>
</dbReference>
<dbReference type="InterPro" id="IPR000152">
    <property type="entry name" value="EGF-type_Asp/Asn_hydroxyl_site"/>
</dbReference>
<keyword evidence="8" id="KW-0067">ATP-binding</keyword>
<proteinExistence type="predicted"/>
<dbReference type="InterPro" id="IPR001245">
    <property type="entry name" value="Ser-Thr/Tyr_kinase_cat_dom"/>
</dbReference>
<organism evidence="15 16">
    <name type="scientific">Buddleja alternifolia</name>
    <dbReference type="NCBI Taxonomy" id="168488"/>
    <lineage>
        <taxon>Eukaryota</taxon>
        <taxon>Viridiplantae</taxon>
        <taxon>Streptophyta</taxon>
        <taxon>Embryophyta</taxon>
        <taxon>Tracheophyta</taxon>
        <taxon>Spermatophyta</taxon>
        <taxon>Magnoliopsida</taxon>
        <taxon>eudicotyledons</taxon>
        <taxon>Gunneridae</taxon>
        <taxon>Pentapetalae</taxon>
        <taxon>asterids</taxon>
        <taxon>lamiids</taxon>
        <taxon>Lamiales</taxon>
        <taxon>Scrophulariaceae</taxon>
        <taxon>Buddlejeae</taxon>
        <taxon>Buddleja</taxon>
    </lineage>
</organism>
<feature type="domain" description="EGF-like" evidence="14">
    <location>
        <begin position="252"/>
        <end position="284"/>
    </location>
</feature>
<accession>A0AAV6X9E2</accession>
<keyword evidence="4" id="KW-0808">Transferase</keyword>
<keyword evidence="3 11" id="KW-0245">EGF-like domain</keyword>
<evidence type="ECO:0000259" key="14">
    <source>
        <dbReference type="PROSITE" id="PS50026"/>
    </source>
</evidence>
<dbReference type="GO" id="GO:0004674">
    <property type="term" value="F:protein serine/threonine kinase activity"/>
    <property type="evidence" value="ECO:0007669"/>
    <property type="project" value="UniProtKB-KW"/>
</dbReference>
<evidence type="ECO:0000313" key="15">
    <source>
        <dbReference type="EMBL" id="KAG8378200.1"/>
    </source>
</evidence>
<dbReference type="InterPro" id="IPR045274">
    <property type="entry name" value="WAK-like"/>
</dbReference>
<dbReference type="PANTHER" id="PTHR27005">
    <property type="entry name" value="WALL-ASSOCIATED RECEPTOR KINASE-LIKE 21"/>
    <property type="match status" value="1"/>
</dbReference>
<evidence type="ECO:0000256" key="2">
    <source>
        <dbReference type="ARBA" id="ARBA00022527"/>
    </source>
</evidence>
<protein>
    <submittedName>
        <fullName evidence="15">Uncharacterized protein</fullName>
    </submittedName>
</protein>
<reference evidence="15" key="1">
    <citation type="submission" date="2019-10" db="EMBL/GenBank/DDBJ databases">
        <authorList>
            <person name="Zhang R."/>
            <person name="Pan Y."/>
            <person name="Wang J."/>
            <person name="Ma R."/>
            <person name="Yu S."/>
        </authorList>
    </citation>
    <scope>NUCLEOTIDE SEQUENCE</scope>
    <source>
        <strain evidence="15">LA-IB0</strain>
        <tissue evidence="15">Leaf</tissue>
    </source>
</reference>
<keyword evidence="5 12" id="KW-0732">Signal</keyword>
<dbReference type="CDD" id="cd00054">
    <property type="entry name" value="EGF_CA"/>
    <property type="match status" value="1"/>
</dbReference>
<keyword evidence="10" id="KW-0325">Glycoprotein</keyword>
<keyword evidence="7" id="KW-0418">Kinase</keyword>
<dbReference type="EMBL" id="WHWC01000008">
    <property type="protein sequence ID" value="KAG8378200.1"/>
    <property type="molecule type" value="Genomic_DNA"/>
</dbReference>
<evidence type="ECO:0000259" key="13">
    <source>
        <dbReference type="PROSITE" id="PS50011"/>
    </source>
</evidence>
<evidence type="ECO:0000256" key="3">
    <source>
        <dbReference type="ARBA" id="ARBA00022536"/>
    </source>
</evidence>
<dbReference type="GO" id="GO:0005886">
    <property type="term" value="C:plasma membrane"/>
    <property type="evidence" value="ECO:0007669"/>
    <property type="project" value="TreeGrafter"/>
</dbReference>
<evidence type="ECO:0000256" key="4">
    <source>
        <dbReference type="ARBA" id="ARBA00022679"/>
    </source>
</evidence>
<feature type="domain" description="Protein kinase" evidence="13">
    <location>
        <begin position="370"/>
        <end position="635"/>
    </location>
</feature>
<evidence type="ECO:0000256" key="6">
    <source>
        <dbReference type="ARBA" id="ARBA00022741"/>
    </source>
</evidence>
<dbReference type="InterPro" id="IPR049883">
    <property type="entry name" value="NOTCH1_EGF-like"/>
</dbReference>
<dbReference type="Gene3D" id="1.10.510.10">
    <property type="entry name" value="Transferase(Phosphotransferase) domain 1"/>
    <property type="match status" value="1"/>
</dbReference>
<dbReference type="PANTHER" id="PTHR27005:SF283">
    <property type="entry name" value="OS02G0633066 PROTEIN"/>
    <property type="match status" value="1"/>
</dbReference>
<evidence type="ECO:0000256" key="9">
    <source>
        <dbReference type="ARBA" id="ARBA00023157"/>
    </source>
</evidence>
<dbReference type="InterPro" id="IPR000719">
    <property type="entry name" value="Prot_kinase_dom"/>
</dbReference>
<dbReference type="PROSITE" id="PS00010">
    <property type="entry name" value="ASX_HYDROXYL"/>
    <property type="match status" value="1"/>
</dbReference>
<feature type="signal peptide" evidence="12">
    <location>
        <begin position="1"/>
        <end position="25"/>
    </location>
</feature>
<evidence type="ECO:0000313" key="16">
    <source>
        <dbReference type="Proteomes" id="UP000826271"/>
    </source>
</evidence>
<dbReference type="PROSITE" id="PS50011">
    <property type="entry name" value="PROTEIN_KINASE_DOM"/>
    <property type="match status" value="1"/>
</dbReference>
<dbReference type="GO" id="GO:0005524">
    <property type="term" value="F:ATP binding"/>
    <property type="evidence" value="ECO:0007669"/>
    <property type="project" value="UniProtKB-KW"/>
</dbReference>
<dbReference type="SMART" id="SM00179">
    <property type="entry name" value="EGF_CA"/>
    <property type="match status" value="1"/>
</dbReference>
<dbReference type="InterPro" id="IPR025287">
    <property type="entry name" value="WAK_GUB"/>
</dbReference>
<gene>
    <name evidence="15" type="ORF">BUALT_Bualt08G0113100</name>
</gene>
<feature type="disulfide bond" evidence="11">
    <location>
        <begin position="256"/>
        <end position="266"/>
    </location>
</feature>
<dbReference type="Proteomes" id="UP000826271">
    <property type="component" value="Unassembled WGS sequence"/>
</dbReference>
<dbReference type="SUPFAM" id="SSF57196">
    <property type="entry name" value="EGF/Laminin"/>
    <property type="match status" value="1"/>
</dbReference>
<dbReference type="Pfam" id="PF13947">
    <property type="entry name" value="GUB_WAK_bind"/>
    <property type="match status" value="1"/>
</dbReference>
<evidence type="ECO:0000256" key="12">
    <source>
        <dbReference type="SAM" id="SignalP"/>
    </source>
</evidence>
<comment type="caution">
    <text evidence="15">The sequence shown here is derived from an EMBL/GenBank/DDBJ whole genome shotgun (WGS) entry which is preliminary data.</text>
</comment>
<evidence type="ECO:0000256" key="8">
    <source>
        <dbReference type="ARBA" id="ARBA00022840"/>
    </source>
</evidence>
<evidence type="ECO:0000256" key="5">
    <source>
        <dbReference type="ARBA" id="ARBA00022729"/>
    </source>
</evidence>
<dbReference type="GO" id="GO:0005509">
    <property type="term" value="F:calcium ion binding"/>
    <property type="evidence" value="ECO:0007669"/>
    <property type="project" value="InterPro"/>
</dbReference>
<dbReference type="Pfam" id="PF07714">
    <property type="entry name" value="PK_Tyr_Ser-Thr"/>
    <property type="match status" value="1"/>
</dbReference>
<evidence type="ECO:0000256" key="11">
    <source>
        <dbReference type="PROSITE-ProRule" id="PRU00076"/>
    </source>
</evidence>
<dbReference type="AlphaFoldDB" id="A0AAV6X9E2"/>
<comment type="caution">
    <text evidence="11">Lacks conserved residue(s) required for the propagation of feature annotation.</text>
</comment>
<dbReference type="GO" id="GO:0007166">
    <property type="term" value="P:cell surface receptor signaling pathway"/>
    <property type="evidence" value="ECO:0007669"/>
    <property type="project" value="InterPro"/>
</dbReference>
<dbReference type="InterPro" id="IPR000742">
    <property type="entry name" value="EGF"/>
</dbReference>
<name>A0AAV6X9E2_9LAMI</name>
<keyword evidence="16" id="KW-1185">Reference proteome</keyword>
<evidence type="ECO:0000256" key="7">
    <source>
        <dbReference type="ARBA" id="ARBA00022777"/>
    </source>
</evidence>
<sequence length="664" mass="73316">MISQAILVKLTVLGTMMLLITETNSAPIPTAGCRASCGNLTIPFPFGTSSDCNLDDSFLVTCNHSYDPPKPFLNLGSIEVLDISLDGQMKVASSVASDCYDEYGLQINGTTSELTLSKFPISSTRNKFTAVGCDTYALIEGSEESKHMSAGCVSWCDSIASVVNGTCSGIGCCQTSIPKGIKDFFVGTRSFRNHTRVKSFNPCGYAFVVENEAFEFSTSDLKDLPNRKTVPVVLDWLRVKLSRLMRIFCLPDIDECYTLEPCERNCRNLEGSYLCSCPKGFEGDGKKDGTGCHSKSKMNGSTLFYITSGFMIPDVGSSWIFWRRKQKKLVKLRKSLFMRNGGLLLENMLSGLKTLSIFTAEDIKMVTNNYDQNNLIPRNDMGFSYKGILQDGLNRKVIIKTILVSDEWDIEVFISKLFTLSQIHHRNVIKLIGCCLETPVPLLVYEFVTIKTLFDYIHVDSLALSLSWDIRLRIAVETAETLAYVHSAASVPIIHGNLNSSSILLTHGYTVKVDDFALVPESFSTAGHIDPESSSLGILTIKTDVYGFGIILAELLTGKENVSFERPEGEESLADHFVSSLRGGNLIRILDNRLEIEGKIEQLTEVAKLAECCLSHSSFERPTMKEVAMALESSINLTSSSKTTGPNSSLTTTARRVVRRNRSF</sequence>
<feature type="chain" id="PRO_5043798394" evidence="12">
    <location>
        <begin position="26"/>
        <end position="664"/>
    </location>
</feature>
<dbReference type="InterPro" id="IPR011009">
    <property type="entry name" value="Kinase-like_dom_sf"/>
</dbReference>
<dbReference type="PROSITE" id="PS50026">
    <property type="entry name" value="EGF_3"/>
    <property type="match status" value="1"/>
</dbReference>
<keyword evidence="2" id="KW-0723">Serine/threonine-protein kinase</keyword>
<dbReference type="SUPFAM" id="SSF56112">
    <property type="entry name" value="Protein kinase-like (PK-like)"/>
    <property type="match status" value="1"/>
</dbReference>
<dbReference type="Gene3D" id="2.10.25.10">
    <property type="entry name" value="Laminin"/>
    <property type="match status" value="1"/>
</dbReference>
<dbReference type="Pfam" id="PF07645">
    <property type="entry name" value="EGF_CA"/>
    <property type="match status" value="1"/>
</dbReference>
<dbReference type="InterPro" id="IPR018097">
    <property type="entry name" value="EGF_Ca-bd_CS"/>
</dbReference>
<evidence type="ECO:0000256" key="10">
    <source>
        <dbReference type="ARBA" id="ARBA00023180"/>
    </source>
</evidence>
<dbReference type="GO" id="GO:0030247">
    <property type="term" value="F:polysaccharide binding"/>
    <property type="evidence" value="ECO:0007669"/>
    <property type="project" value="InterPro"/>
</dbReference>
<dbReference type="Gene3D" id="3.30.200.20">
    <property type="entry name" value="Phosphorylase Kinase, domain 1"/>
    <property type="match status" value="1"/>
</dbReference>
<keyword evidence="9 11" id="KW-1015">Disulfide bond</keyword>
<dbReference type="InterPro" id="IPR001881">
    <property type="entry name" value="EGF-like_Ca-bd_dom"/>
</dbReference>
<evidence type="ECO:0000256" key="1">
    <source>
        <dbReference type="ARBA" id="ARBA00004479"/>
    </source>
</evidence>